<dbReference type="RefSeq" id="WP_073174279.1">
    <property type="nucleotide sequence ID" value="NZ_FQVE01000003.1"/>
</dbReference>
<evidence type="ECO:0000256" key="1">
    <source>
        <dbReference type="SAM" id="Phobius"/>
    </source>
</evidence>
<gene>
    <name evidence="2" type="ORF">SAMN02787073_2902</name>
</gene>
<sequence>MNNSFEDIKDIWLAAQSRVPDIDLVKEQISNLRKKKNSQVMRWYISVSAFALLVIFYVIYTDKLNSIYESISEFILLFTGSFLLYHSWTSVKFHKSEYLLSGQEFLQHMKSKANGQNKKRIIVNCFSLSLFVTALFIYSFEKISVSNTAITVTFLLFLFINFLIWMVIRPLYEKKSREKTASFISTAEKLLQDINT</sequence>
<feature type="transmembrane region" description="Helical" evidence="1">
    <location>
        <begin position="146"/>
        <end position="168"/>
    </location>
</feature>
<dbReference type="AlphaFoldDB" id="A0A1M5EF94"/>
<reference evidence="3" key="1">
    <citation type="submission" date="2016-11" db="EMBL/GenBank/DDBJ databases">
        <authorList>
            <person name="Varghese N."/>
            <person name="Submissions S."/>
        </authorList>
    </citation>
    <scope>NUCLEOTIDE SEQUENCE [LARGE SCALE GENOMIC DNA]</scope>
    <source>
        <strain evidence="3">YR203</strain>
    </source>
</reference>
<proteinExistence type="predicted"/>
<evidence type="ECO:0000313" key="3">
    <source>
        <dbReference type="Proteomes" id="UP000184108"/>
    </source>
</evidence>
<feature type="transmembrane region" description="Helical" evidence="1">
    <location>
        <begin position="43"/>
        <end position="60"/>
    </location>
</feature>
<organism evidence="2 3">
    <name type="scientific">Chryseobacterium vrystaatense</name>
    <dbReference type="NCBI Taxonomy" id="307480"/>
    <lineage>
        <taxon>Bacteria</taxon>
        <taxon>Pseudomonadati</taxon>
        <taxon>Bacteroidota</taxon>
        <taxon>Flavobacteriia</taxon>
        <taxon>Flavobacteriales</taxon>
        <taxon>Weeksellaceae</taxon>
        <taxon>Chryseobacterium group</taxon>
        <taxon>Chryseobacterium</taxon>
    </lineage>
</organism>
<feature type="transmembrane region" description="Helical" evidence="1">
    <location>
        <begin position="121"/>
        <end position="140"/>
    </location>
</feature>
<accession>A0A1M5EF94</accession>
<name>A0A1M5EF94_9FLAO</name>
<keyword evidence="1" id="KW-1133">Transmembrane helix</keyword>
<evidence type="ECO:0000313" key="2">
    <source>
        <dbReference type="EMBL" id="SHF77899.1"/>
    </source>
</evidence>
<protein>
    <submittedName>
        <fullName evidence="2">Uncharacterized protein</fullName>
    </submittedName>
</protein>
<feature type="transmembrane region" description="Helical" evidence="1">
    <location>
        <begin position="66"/>
        <end position="85"/>
    </location>
</feature>
<keyword evidence="1" id="KW-0812">Transmembrane</keyword>
<dbReference type="Proteomes" id="UP000184108">
    <property type="component" value="Unassembled WGS sequence"/>
</dbReference>
<dbReference type="EMBL" id="FQVE01000003">
    <property type="protein sequence ID" value="SHF77899.1"/>
    <property type="molecule type" value="Genomic_DNA"/>
</dbReference>
<keyword evidence="1" id="KW-0472">Membrane</keyword>